<keyword evidence="2" id="KW-0547">Nucleotide-binding</keyword>
<feature type="compositionally biased region" description="Pro residues" evidence="4">
    <location>
        <begin position="188"/>
        <end position="205"/>
    </location>
</feature>
<dbReference type="GO" id="GO:0004674">
    <property type="term" value="F:protein serine/threonine kinase activity"/>
    <property type="evidence" value="ECO:0007669"/>
    <property type="project" value="TreeGrafter"/>
</dbReference>
<dbReference type="SUPFAM" id="SSF56112">
    <property type="entry name" value="Protein kinase-like (PK-like)"/>
    <property type="match status" value="1"/>
</dbReference>
<feature type="region of interest" description="Disordered" evidence="4">
    <location>
        <begin position="278"/>
        <end position="299"/>
    </location>
</feature>
<dbReference type="OrthoDB" id="413582at2759"/>
<dbReference type="InterPro" id="IPR000719">
    <property type="entry name" value="Prot_kinase_dom"/>
</dbReference>
<dbReference type="InterPro" id="IPR050108">
    <property type="entry name" value="CDK"/>
</dbReference>
<evidence type="ECO:0000259" key="5">
    <source>
        <dbReference type="PROSITE" id="PS50011"/>
    </source>
</evidence>
<dbReference type="EMBL" id="KB467831">
    <property type="protein sequence ID" value="PCH34297.1"/>
    <property type="molecule type" value="Genomic_DNA"/>
</dbReference>
<dbReference type="PROSITE" id="PS00108">
    <property type="entry name" value="PROTEIN_KINASE_ST"/>
    <property type="match status" value="1"/>
</dbReference>
<dbReference type="PROSITE" id="PS50011">
    <property type="entry name" value="PROTEIN_KINASE_DOM"/>
    <property type="match status" value="1"/>
</dbReference>
<keyword evidence="3" id="KW-0067">ATP-binding</keyword>
<dbReference type="PANTHER" id="PTHR24056:SF508">
    <property type="entry name" value="CYCLIN-DEPENDENT KINASE 10"/>
    <property type="match status" value="1"/>
</dbReference>
<accession>A0A2H3JEA4</accession>
<evidence type="ECO:0000313" key="7">
    <source>
        <dbReference type="Proteomes" id="UP000218811"/>
    </source>
</evidence>
<feature type="region of interest" description="Disordered" evidence="4">
    <location>
        <begin position="188"/>
        <end position="220"/>
    </location>
</feature>
<organism evidence="6 7">
    <name type="scientific">Wolfiporia cocos (strain MD-104)</name>
    <name type="common">Brown rot fungus</name>
    <dbReference type="NCBI Taxonomy" id="742152"/>
    <lineage>
        <taxon>Eukaryota</taxon>
        <taxon>Fungi</taxon>
        <taxon>Dikarya</taxon>
        <taxon>Basidiomycota</taxon>
        <taxon>Agaricomycotina</taxon>
        <taxon>Agaricomycetes</taxon>
        <taxon>Polyporales</taxon>
        <taxon>Phaeolaceae</taxon>
        <taxon>Wolfiporia</taxon>
    </lineage>
</organism>
<dbReference type="SMART" id="SM00220">
    <property type="entry name" value="S_TKc"/>
    <property type="match status" value="1"/>
</dbReference>
<dbReference type="Pfam" id="PF00069">
    <property type="entry name" value="Pkinase"/>
    <property type="match status" value="1"/>
</dbReference>
<dbReference type="GO" id="GO:0005524">
    <property type="term" value="F:ATP binding"/>
    <property type="evidence" value="ECO:0007669"/>
    <property type="project" value="UniProtKB-KW"/>
</dbReference>
<evidence type="ECO:0000256" key="1">
    <source>
        <dbReference type="ARBA" id="ARBA00006485"/>
    </source>
</evidence>
<evidence type="ECO:0000256" key="2">
    <source>
        <dbReference type="ARBA" id="ARBA00022741"/>
    </source>
</evidence>
<dbReference type="Proteomes" id="UP000218811">
    <property type="component" value="Unassembled WGS sequence"/>
</dbReference>
<keyword evidence="7" id="KW-1185">Reference proteome</keyword>
<dbReference type="Gene3D" id="1.10.510.10">
    <property type="entry name" value="Transferase(Phosphotransferase) domain 1"/>
    <property type="match status" value="1"/>
</dbReference>
<feature type="compositionally biased region" description="Acidic residues" evidence="4">
    <location>
        <begin position="284"/>
        <end position="296"/>
    </location>
</feature>
<proteinExistence type="inferred from homology"/>
<evidence type="ECO:0000313" key="6">
    <source>
        <dbReference type="EMBL" id="PCH34297.1"/>
    </source>
</evidence>
<protein>
    <submittedName>
        <fullName evidence="6">Kinase-like protein</fullName>
    </submittedName>
</protein>
<reference evidence="6 7" key="1">
    <citation type="journal article" date="2012" name="Science">
        <title>The Paleozoic origin of enzymatic lignin decomposition reconstructed from 31 fungal genomes.</title>
        <authorList>
            <person name="Floudas D."/>
            <person name="Binder M."/>
            <person name="Riley R."/>
            <person name="Barry K."/>
            <person name="Blanchette R.A."/>
            <person name="Henrissat B."/>
            <person name="Martinez A.T."/>
            <person name="Otillar R."/>
            <person name="Spatafora J.W."/>
            <person name="Yadav J.S."/>
            <person name="Aerts A."/>
            <person name="Benoit I."/>
            <person name="Boyd A."/>
            <person name="Carlson A."/>
            <person name="Copeland A."/>
            <person name="Coutinho P.M."/>
            <person name="de Vries R.P."/>
            <person name="Ferreira P."/>
            <person name="Findley K."/>
            <person name="Foster B."/>
            <person name="Gaskell J."/>
            <person name="Glotzer D."/>
            <person name="Gorecki P."/>
            <person name="Heitman J."/>
            <person name="Hesse C."/>
            <person name="Hori C."/>
            <person name="Igarashi K."/>
            <person name="Jurgens J.A."/>
            <person name="Kallen N."/>
            <person name="Kersten P."/>
            <person name="Kohler A."/>
            <person name="Kuees U."/>
            <person name="Kumar T.K.A."/>
            <person name="Kuo A."/>
            <person name="LaButti K."/>
            <person name="Larrondo L.F."/>
            <person name="Lindquist E."/>
            <person name="Ling A."/>
            <person name="Lombard V."/>
            <person name="Lucas S."/>
            <person name="Lundell T."/>
            <person name="Martin R."/>
            <person name="McLaughlin D.J."/>
            <person name="Morgenstern I."/>
            <person name="Morin E."/>
            <person name="Murat C."/>
            <person name="Nagy L.G."/>
            <person name="Nolan M."/>
            <person name="Ohm R.A."/>
            <person name="Patyshakuliyeva A."/>
            <person name="Rokas A."/>
            <person name="Ruiz-Duenas F.J."/>
            <person name="Sabat G."/>
            <person name="Salamov A."/>
            <person name="Samejima M."/>
            <person name="Schmutz J."/>
            <person name="Slot J.C."/>
            <person name="St John F."/>
            <person name="Stenlid J."/>
            <person name="Sun H."/>
            <person name="Sun S."/>
            <person name="Syed K."/>
            <person name="Tsang A."/>
            <person name="Wiebenga A."/>
            <person name="Young D."/>
            <person name="Pisabarro A."/>
            <person name="Eastwood D.C."/>
            <person name="Martin F."/>
            <person name="Cullen D."/>
            <person name="Grigoriev I.V."/>
            <person name="Hibbett D.S."/>
        </authorList>
    </citation>
    <scope>NUCLEOTIDE SEQUENCE [LARGE SCALE GENOMIC DNA]</scope>
    <source>
        <strain evidence="6 7">MD-104</strain>
    </source>
</reference>
<keyword evidence="6" id="KW-0808">Transferase</keyword>
<dbReference type="GO" id="GO:0005634">
    <property type="term" value="C:nucleus"/>
    <property type="evidence" value="ECO:0007669"/>
    <property type="project" value="TreeGrafter"/>
</dbReference>
<dbReference type="GO" id="GO:0007346">
    <property type="term" value="P:regulation of mitotic cell cycle"/>
    <property type="evidence" value="ECO:0007669"/>
    <property type="project" value="TreeGrafter"/>
</dbReference>
<keyword evidence="6" id="KW-0418">Kinase</keyword>
<feature type="domain" description="Protein kinase" evidence="5">
    <location>
        <begin position="10"/>
        <end position="415"/>
    </location>
</feature>
<name>A0A2H3JEA4_WOLCO</name>
<dbReference type="AlphaFoldDB" id="A0A2H3JEA4"/>
<dbReference type="OMA" id="AREPHDI"/>
<dbReference type="InterPro" id="IPR011009">
    <property type="entry name" value="Kinase-like_dom_sf"/>
</dbReference>
<evidence type="ECO:0000256" key="3">
    <source>
        <dbReference type="ARBA" id="ARBA00022840"/>
    </source>
</evidence>
<gene>
    <name evidence="6" type="ORF">WOLCODRAFT_130303</name>
</gene>
<evidence type="ECO:0000256" key="4">
    <source>
        <dbReference type="SAM" id="MobiDB-lite"/>
    </source>
</evidence>
<dbReference type="InterPro" id="IPR008271">
    <property type="entry name" value="Ser/Thr_kinase_AS"/>
</dbReference>
<sequence length="452" mass="49906">MNKVIGFADPESMKLIEESPVAYITRAHLLEETDGTNFTPRTWVAIKSASILPKLSKQPHDIGKELRILHSAKHVNIIETMGHTFDLDTETLHVWMPYIPYTLCNLLDSPAFSPHPCAPTSSSPSPASTHSASFAILARSLVYQLTAALAHLHARHIAHRDIKPRNVLLTLSGCVKLIDFGAAWVPPAPRSPPPTSSRPSSPPPSLSSHEPTLTQRPYDLWPEPSGAMCTAVASGPYRAPELLFGPRDYDAYATDLWALGATCAEFCTPLQLTSKKDVERGWDEGEDEDGEEDGDIPGEQKLQRPFIVPPTVSLDDPGTKWHRLPLFDASREEIGLAWSIFKIRGTPTAETWPGFNSLPDACKITFMTVPPIDITRLLPNVPQEWPEIVDLVNALLAYPPEQRLHAETALRHPHLVGGTLLLPERYPLSEGVFTWENKTLGELLATHLDALC</sequence>
<dbReference type="STRING" id="742152.A0A2H3JEA4"/>
<comment type="similarity">
    <text evidence="1">Belongs to the protein kinase superfamily. CMGC Ser/Thr protein kinase family. CDC2/CDKX subfamily.</text>
</comment>
<dbReference type="PANTHER" id="PTHR24056">
    <property type="entry name" value="CELL DIVISION PROTEIN KINASE"/>
    <property type="match status" value="1"/>
</dbReference>